<sequence length="108" mass="11146">MSLCQRKDGREFLCISSALLDELCVSIFSAPAAAIREDTSSQTEFAKKNIAAQRGLCGDAGIGFYSTQIQVAASASMVSGIGTVTGRAATLDSTSGVTSAERSRTSTS</sequence>
<dbReference type="AlphaFoldDB" id="A0A1I3TP37"/>
<organism evidence="1 2">
    <name type="scientific">Planctomicrobium piriforme</name>
    <dbReference type="NCBI Taxonomy" id="1576369"/>
    <lineage>
        <taxon>Bacteria</taxon>
        <taxon>Pseudomonadati</taxon>
        <taxon>Planctomycetota</taxon>
        <taxon>Planctomycetia</taxon>
        <taxon>Planctomycetales</taxon>
        <taxon>Planctomycetaceae</taxon>
        <taxon>Planctomicrobium</taxon>
    </lineage>
</organism>
<accession>A0A1I3TP37</accession>
<proteinExistence type="predicted"/>
<evidence type="ECO:0000313" key="2">
    <source>
        <dbReference type="Proteomes" id="UP000199518"/>
    </source>
</evidence>
<dbReference type="EMBL" id="FOQD01000033">
    <property type="protein sequence ID" value="SFJ71391.1"/>
    <property type="molecule type" value="Genomic_DNA"/>
</dbReference>
<keyword evidence="2" id="KW-1185">Reference proteome</keyword>
<reference evidence="2" key="1">
    <citation type="submission" date="2016-10" db="EMBL/GenBank/DDBJ databases">
        <authorList>
            <person name="Varghese N."/>
            <person name="Submissions S."/>
        </authorList>
    </citation>
    <scope>NUCLEOTIDE SEQUENCE [LARGE SCALE GENOMIC DNA]</scope>
    <source>
        <strain evidence="2">DSM 26348</strain>
    </source>
</reference>
<dbReference type="Proteomes" id="UP000199518">
    <property type="component" value="Unassembled WGS sequence"/>
</dbReference>
<evidence type="ECO:0000313" key="1">
    <source>
        <dbReference type="EMBL" id="SFJ71391.1"/>
    </source>
</evidence>
<gene>
    <name evidence="1" type="ORF">SAMN05421753_1333</name>
</gene>
<name>A0A1I3TP37_9PLAN</name>
<protein>
    <submittedName>
        <fullName evidence="1">Uncharacterized protein</fullName>
    </submittedName>
</protein>